<dbReference type="STRING" id="929556.Solca_1636"/>
<organism evidence="1 2">
    <name type="scientific">Solitalea canadensis (strain ATCC 29591 / DSM 3403 / JCM 21819 / LMG 8368 / NBRC 15130 / NCIMB 12057 / USAM 9D)</name>
    <name type="common">Flexibacter canadensis</name>
    <dbReference type="NCBI Taxonomy" id="929556"/>
    <lineage>
        <taxon>Bacteria</taxon>
        <taxon>Pseudomonadati</taxon>
        <taxon>Bacteroidota</taxon>
        <taxon>Sphingobacteriia</taxon>
        <taxon>Sphingobacteriales</taxon>
        <taxon>Sphingobacteriaceae</taxon>
        <taxon>Solitalea</taxon>
    </lineage>
</organism>
<evidence type="ECO:0000313" key="1">
    <source>
        <dbReference type="EMBL" id="AFD06703.1"/>
    </source>
</evidence>
<dbReference type="PROSITE" id="PS51257">
    <property type="entry name" value="PROKAR_LIPOPROTEIN"/>
    <property type="match status" value="1"/>
</dbReference>
<dbReference type="EMBL" id="CP003349">
    <property type="protein sequence ID" value="AFD06703.1"/>
    <property type="molecule type" value="Genomic_DNA"/>
</dbReference>
<reference evidence="1" key="1">
    <citation type="submission" date="2012-02" db="EMBL/GenBank/DDBJ databases">
        <title>The complete genome of Solitalea canadensis DSM 3403.</title>
        <authorList>
            <consortium name="US DOE Joint Genome Institute (JGI-PGF)"/>
            <person name="Lucas S."/>
            <person name="Copeland A."/>
            <person name="Lapidus A."/>
            <person name="Glavina del Rio T."/>
            <person name="Dalin E."/>
            <person name="Tice H."/>
            <person name="Bruce D."/>
            <person name="Goodwin L."/>
            <person name="Pitluck S."/>
            <person name="Peters L."/>
            <person name="Ovchinnikova G."/>
            <person name="Lu M."/>
            <person name="Kyrpides N."/>
            <person name="Mavromatis K."/>
            <person name="Ivanova N."/>
            <person name="Brettin T."/>
            <person name="Detter J.C."/>
            <person name="Han C."/>
            <person name="Larimer F."/>
            <person name="Land M."/>
            <person name="Hauser L."/>
            <person name="Markowitz V."/>
            <person name="Cheng J.-F."/>
            <person name="Hugenholtz P."/>
            <person name="Woyke T."/>
            <person name="Wu D."/>
            <person name="Spring S."/>
            <person name="Schroeder M."/>
            <person name="Kopitz M."/>
            <person name="Brambilla E."/>
            <person name="Klenk H.-P."/>
            <person name="Eisen J.A."/>
        </authorList>
    </citation>
    <scope>NUCLEOTIDE SEQUENCE</scope>
    <source>
        <strain evidence="1">DSM 3403</strain>
    </source>
</reference>
<proteinExistence type="predicted"/>
<gene>
    <name evidence="1" type="ordered locus">Solca_1636</name>
</gene>
<dbReference type="Proteomes" id="UP000007590">
    <property type="component" value="Chromosome"/>
</dbReference>
<sequence>MKIFEILCIISLSILYGCKGLTDRRITDRYYLVTMETKENVSIAYSINDDNTSFLDVVKPCVYSIGYNDKYILAKQHPLQSHNNVNTSITNYYIIPIYKEFNYSPEKEVIGPLTLEQFNLKRKVLMIPNEVIFQDL</sequence>
<evidence type="ECO:0000313" key="2">
    <source>
        <dbReference type="Proteomes" id="UP000007590"/>
    </source>
</evidence>
<protein>
    <recommendedName>
        <fullName evidence="3">Lipoprotein</fullName>
    </recommendedName>
</protein>
<evidence type="ECO:0008006" key="3">
    <source>
        <dbReference type="Google" id="ProtNLM"/>
    </source>
</evidence>
<name>H8KVT0_SOLCM</name>
<dbReference type="eggNOG" id="ENOG502ZMC7">
    <property type="taxonomic scope" value="Bacteria"/>
</dbReference>
<accession>H8KVT0</accession>
<dbReference type="RefSeq" id="WP_014679930.1">
    <property type="nucleotide sequence ID" value="NC_017770.1"/>
</dbReference>
<dbReference type="KEGG" id="scn:Solca_1636"/>
<dbReference type="AlphaFoldDB" id="H8KVT0"/>
<dbReference type="OrthoDB" id="1077692at2"/>
<keyword evidence="2" id="KW-1185">Reference proteome</keyword>
<dbReference type="HOGENOM" id="CLU_1874068_0_0_10"/>